<dbReference type="EMBL" id="JAVDSG010000001">
    <property type="protein sequence ID" value="MDR6593946.1"/>
    <property type="molecule type" value="Genomic_DNA"/>
</dbReference>
<dbReference type="Gene3D" id="2.120.10.70">
    <property type="entry name" value="Fucose-specific lectin"/>
    <property type="match status" value="1"/>
</dbReference>
<evidence type="ECO:0000313" key="4">
    <source>
        <dbReference type="EMBL" id="MDR6593946.1"/>
    </source>
</evidence>
<dbReference type="InterPro" id="IPR023294">
    <property type="entry name" value="Tachylectin2"/>
</dbReference>
<evidence type="ECO:0000259" key="2">
    <source>
        <dbReference type="Pfam" id="PF14517"/>
    </source>
</evidence>
<sequence length="657" mass="69484">MALVLAAAAALSTVVAPAAVAAEGTLQCTTAVPIFSRRADASLWMLHNQEPENGHAIWTEQQNVGAGWNGVVLGGPADQLYHVTPEGQLNRYRWLGASWENNGVPDTVTTGWTGWSTADRMLVDARGDFYAITADNALKWYRFTKVNNQWTTEERVLTPNFGITYDRIFTSGEGGLFARTTTGGLHHFAYHAASRRFTEYAREVGATGWNQFTDFAAAGGGVFWAVEGAAGNLRWYRYLGDGAWAADSGKVVGPGGWVTGIQTESHPDACRVVGGPAGPTRPAVPADFTAPTTALQGGDGLMNYFYVNPQGRLTVAKQRRTDDFLLIDHQSFGDYSAYTGRPGAAPNADGRFEVSANSHSDADVRGKTQAAVGGTWSPALNEHGGHVLGDPVLVRRAGGRLIMFAVDGDGRLWYRQQVSPNGPFGAWRDSGDTGLSTDFTVVRHGFGLHVVARFTDGSVRVAMMPDSAVQVPSGAVAVAAADPLPPVRVLNAWRTLPGADAVGRPTAVSTGSSLTSGLRVFTRRADGGIHTQVEDVRGGFRGTYQRVGDLVASGSPAVVRTGPGLIEIAVRDAEGLVHTTGENVPGGSYRPWEIRNVTEAATDPSGVVRADGSWVFTWRNPVGDIYAYLGSYGVSGTSSGVSAGSAAPQYEGGAGHS</sequence>
<feature type="signal peptide" evidence="1">
    <location>
        <begin position="1"/>
        <end position="21"/>
    </location>
</feature>
<evidence type="ECO:0000256" key="1">
    <source>
        <dbReference type="SAM" id="SignalP"/>
    </source>
</evidence>
<dbReference type="SUPFAM" id="SSF50934">
    <property type="entry name" value="Tachylectin-2"/>
    <property type="match status" value="1"/>
</dbReference>
<feature type="chain" id="PRO_5047060650" description="Tachylectin" evidence="1">
    <location>
        <begin position="22"/>
        <end position="657"/>
    </location>
</feature>
<proteinExistence type="predicted"/>
<dbReference type="InterPro" id="IPR036813">
    <property type="entry name" value="Tachylectin2_sf"/>
</dbReference>
<gene>
    <name evidence="4" type="ORF">J2S66_002330</name>
</gene>
<keyword evidence="1" id="KW-0732">Signal</keyword>
<feature type="domain" description="Tachylectin 2" evidence="2">
    <location>
        <begin position="48"/>
        <end position="257"/>
    </location>
</feature>
<dbReference type="Pfam" id="PF26607">
    <property type="entry name" value="DUF8189"/>
    <property type="match status" value="1"/>
</dbReference>
<dbReference type="RefSeq" id="WP_310306929.1">
    <property type="nucleotide sequence ID" value="NZ_BAAAXB010000001.1"/>
</dbReference>
<dbReference type="Gene3D" id="2.115.10.10">
    <property type="entry name" value="Tachylectin 2"/>
    <property type="match status" value="1"/>
</dbReference>
<evidence type="ECO:0000313" key="5">
    <source>
        <dbReference type="Proteomes" id="UP001268819"/>
    </source>
</evidence>
<comment type="caution">
    <text evidence="4">The sequence shown here is derived from an EMBL/GenBank/DDBJ whole genome shotgun (WGS) entry which is preliminary data.</text>
</comment>
<evidence type="ECO:0008006" key="6">
    <source>
        <dbReference type="Google" id="ProtNLM"/>
    </source>
</evidence>
<feature type="domain" description="PLL-like beta propeller" evidence="3">
    <location>
        <begin position="336"/>
        <end position="576"/>
    </location>
</feature>
<organism evidence="4 5">
    <name type="scientific">Saccharothrix longispora</name>
    <dbReference type="NCBI Taxonomy" id="33920"/>
    <lineage>
        <taxon>Bacteria</taxon>
        <taxon>Bacillati</taxon>
        <taxon>Actinomycetota</taxon>
        <taxon>Actinomycetes</taxon>
        <taxon>Pseudonocardiales</taxon>
        <taxon>Pseudonocardiaceae</taxon>
        <taxon>Saccharothrix</taxon>
    </lineage>
</organism>
<protein>
    <recommendedName>
        <fullName evidence="6">Tachylectin</fullName>
    </recommendedName>
</protein>
<name>A0ABU1PU27_9PSEU</name>
<dbReference type="SUPFAM" id="SSF89372">
    <property type="entry name" value="Fucose-specific lectin"/>
    <property type="match status" value="1"/>
</dbReference>
<dbReference type="Proteomes" id="UP001268819">
    <property type="component" value="Unassembled WGS sequence"/>
</dbReference>
<accession>A0ABU1PU27</accession>
<reference evidence="4 5" key="1">
    <citation type="submission" date="2023-07" db="EMBL/GenBank/DDBJ databases">
        <title>Sequencing the genomes of 1000 actinobacteria strains.</title>
        <authorList>
            <person name="Klenk H.-P."/>
        </authorList>
    </citation>
    <scope>NUCLEOTIDE SEQUENCE [LARGE SCALE GENOMIC DNA]</scope>
    <source>
        <strain evidence="4 5">DSM 43749</strain>
    </source>
</reference>
<keyword evidence="5" id="KW-1185">Reference proteome</keyword>
<dbReference type="Pfam" id="PF14517">
    <property type="entry name" value="Tachylectin"/>
    <property type="match status" value="1"/>
</dbReference>
<evidence type="ECO:0000259" key="3">
    <source>
        <dbReference type="Pfam" id="PF26607"/>
    </source>
</evidence>
<dbReference type="InterPro" id="IPR058502">
    <property type="entry name" value="PLL-like_beta-prop"/>
</dbReference>